<dbReference type="EMBL" id="BLXT01003739">
    <property type="protein sequence ID" value="GFO04522.1"/>
    <property type="molecule type" value="Genomic_DNA"/>
</dbReference>
<sequence>MILRDLEDISRLKVNGENLNHLKCANDIVLTEELRQMSQQQVSTEYRGSNGKELRQMSQRQVSTKYRGSYSEELTDVTKTSQHRIQGIQR</sequence>
<feature type="compositionally biased region" description="Polar residues" evidence="1">
    <location>
        <begin position="77"/>
        <end position="90"/>
    </location>
</feature>
<gene>
    <name evidence="2" type="ORF">PoB_003102700</name>
</gene>
<feature type="compositionally biased region" description="Polar residues" evidence="1">
    <location>
        <begin position="56"/>
        <end position="66"/>
    </location>
</feature>
<evidence type="ECO:0000256" key="1">
    <source>
        <dbReference type="SAM" id="MobiDB-lite"/>
    </source>
</evidence>
<organism evidence="2 3">
    <name type="scientific">Plakobranchus ocellatus</name>
    <dbReference type="NCBI Taxonomy" id="259542"/>
    <lineage>
        <taxon>Eukaryota</taxon>
        <taxon>Metazoa</taxon>
        <taxon>Spiralia</taxon>
        <taxon>Lophotrochozoa</taxon>
        <taxon>Mollusca</taxon>
        <taxon>Gastropoda</taxon>
        <taxon>Heterobranchia</taxon>
        <taxon>Euthyneura</taxon>
        <taxon>Panpulmonata</taxon>
        <taxon>Sacoglossa</taxon>
        <taxon>Placobranchoidea</taxon>
        <taxon>Plakobranchidae</taxon>
        <taxon>Plakobranchus</taxon>
    </lineage>
</organism>
<evidence type="ECO:0000313" key="3">
    <source>
        <dbReference type="Proteomes" id="UP000735302"/>
    </source>
</evidence>
<accession>A0AAV4ABA6</accession>
<proteinExistence type="predicted"/>
<keyword evidence="3" id="KW-1185">Reference proteome</keyword>
<evidence type="ECO:0000313" key="2">
    <source>
        <dbReference type="EMBL" id="GFO04522.1"/>
    </source>
</evidence>
<feature type="region of interest" description="Disordered" evidence="1">
    <location>
        <begin position="42"/>
        <end position="90"/>
    </location>
</feature>
<protein>
    <submittedName>
        <fullName evidence="2">Uncharacterized protein</fullName>
    </submittedName>
</protein>
<dbReference type="AlphaFoldDB" id="A0AAV4ABA6"/>
<comment type="caution">
    <text evidence="2">The sequence shown here is derived from an EMBL/GenBank/DDBJ whole genome shotgun (WGS) entry which is preliminary data.</text>
</comment>
<reference evidence="2 3" key="1">
    <citation type="journal article" date="2021" name="Elife">
        <title>Chloroplast acquisition without the gene transfer in kleptoplastic sea slugs, Plakobranchus ocellatus.</title>
        <authorList>
            <person name="Maeda T."/>
            <person name="Takahashi S."/>
            <person name="Yoshida T."/>
            <person name="Shimamura S."/>
            <person name="Takaki Y."/>
            <person name="Nagai Y."/>
            <person name="Toyoda A."/>
            <person name="Suzuki Y."/>
            <person name="Arimoto A."/>
            <person name="Ishii H."/>
            <person name="Satoh N."/>
            <person name="Nishiyama T."/>
            <person name="Hasebe M."/>
            <person name="Maruyama T."/>
            <person name="Minagawa J."/>
            <person name="Obokata J."/>
            <person name="Shigenobu S."/>
        </authorList>
    </citation>
    <scope>NUCLEOTIDE SEQUENCE [LARGE SCALE GENOMIC DNA]</scope>
</reference>
<dbReference type="Proteomes" id="UP000735302">
    <property type="component" value="Unassembled WGS sequence"/>
</dbReference>
<name>A0AAV4ABA6_9GAST</name>